<comment type="caution">
    <text evidence="1">The sequence shown here is derived from an EMBL/GenBank/DDBJ whole genome shotgun (WGS) entry which is preliminary data.</text>
</comment>
<name>A0ACC0BT67_CATRO</name>
<protein>
    <submittedName>
        <fullName evidence="1">Uncharacterized protein</fullName>
    </submittedName>
</protein>
<gene>
    <name evidence="1" type="ORF">M9H77_06775</name>
</gene>
<sequence length="161" mass="18863">MENEYEFNFLNSLGNFFEKKHFIEFNSLSCVIPRVDEYYDNVANYASCVLGIEDEGRGEEKELGNYLEDLPISPFLNPSLSFYEVSFEELKKKIFKLLNFLNYSLSLKRTKASFVIWLSRMLIFVLFLKESLWTKGILRSIPISDTNETKREINSKLSIIP</sequence>
<evidence type="ECO:0000313" key="1">
    <source>
        <dbReference type="EMBL" id="KAI5675825.1"/>
    </source>
</evidence>
<dbReference type="EMBL" id="CM044702">
    <property type="protein sequence ID" value="KAI5675825.1"/>
    <property type="molecule type" value="Genomic_DNA"/>
</dbReference>
<proteinExistence type="predicted"/>
<reference evidence="2" key="1">
    <citation type="journal article" date="2023" name="Nat. Plants">
        <title>Single-cell RNA sequencing provides a high-resolution roadmap for understanding the multicellular compartmentation of specialized metabolism.</title>
        <authorList>
            <person name="Sun S."/>
            <person name="Shen X."/>
            <person name="Li Y."/>
            <person name="Li Y."/>
            <person name="Wang S."/>
            <person name="Li R."/>
            <person name="Zhang H."/>
            <person name="Shen G."/>
            <person name="Guo B."/>
            <person name="Wei J."/>
            <person name="Xu J."/>
            <person name="St-Pierre B."/>
            <person name="Chen S."/>
            <person name="Sun C."/>
        </authorList>
    </citation>
    <scope>NUCLEOTIDE SEQUENCE [LARGE SCALE GENOMIC DNA]</scope>
</reference>
<organism evidence="1 2">
    <name type="scientific">Catharanthus roseus</name>
    <name type="common">Madagascar periwinkle</name>
    <name type="synonym">Vinca rosea</name>
    <dbReference type="NCBI Taxonomy" id="4058"/>
    <lineage>
        <taxon>Eukaryota</taxon>
        <taxon>Viridiplantae</taxon>
        <taxon>Streptophyta</taxon>
        <taxon>Embryophyta</taxon>
        <taxon>Tracheophyta</taxon>
        <taxon>Spermatophyta</taxon>
        <taxon>Magnoliopsida</taxon>
        <taxon>eudicotyledons</taxon>
        <taxon>Gunneridae</taxon>
        <taxon>Pentapetalae</taxon>
        <taxon>asterids</taxon>
        <taxon>lamiids</taxon>
        <taxon>Gentianales</taxon>
        <taxon>Apocynaceae</taxon>
        <taxon>Rauvolfioideae</taxon>
        <taxon>Vinceae</taxon>
        <taxon>Catharanthinae</taxon>
        <taxon>Catharanthus</taxon>
    </lineage>
</organism>
<accession>A0ACC0BT67</accession>
<dbReference type="Proteomes" id="UP001060085">
    <property type="component" value="Linkage Group LG02"/>
</dbReference>
<evidence type="ECO:0000313" key="2">
    <source>
        <dbReference type="Proteomes" id="UP001060085"/>
    </source>
</evidence>
<keyword evidence="2" id="KW-1185">Reference proteome</keyword>